<dbReference type="Proteomes" id="UP000285112">
    <property type="component" value="Unassembled WGS sequence"/>
</dbReference>
<dbReference type="EMBL" id="QZFV01000077">
    <property type="protein sequence ID" value="RJQ85584.1"/>
    <property type="molecule type" value="Genomic_DNA"/>
</dbReference>
<keyword evidence="2" id="KW-1185">Reference proteome</keyword>
<reference evidence="1 2" key="1">
    <citation type="submission" date="2018-09" db="EMBL/GenBank/DDBJ databases">
        <title>YIM PH 21725 draft genome.</title>
        <authorList>
            <person name="Miao C."/>
        </authorList>
    </citation>
    <scope>NUCLEOTIDE SEQUENCE [LARGE SCALE GENOMIC DNA]</scope>
    <source>
        <strain evidence="2">YIM PH21725</strain>
    </source>
</reference>
<comment type="caution">
    <text evidence="1">The sequence shown here is derived from an EMBL/GenBank/DDBJ whole genome shotgun (WGS) entry which is preliminary data.</text>
</comment>
<evidence type="ECO:0000313" key="1">
    <source>
        <dbReference type="EMBL" id="RJQ85584.1"/>
    </source>
</evidence>
<organism evidence="1 2">
    <name type="scientific">Amycolatopsis panacis</name>
    <dbReference type="NCBI Taxonomy" id="2340917"/>
    <lineage>
        <taxon>Bacteria</taxon>
        <taxon>Bacillati</taxon>
        <taxon>Actinomycetota</taxon>
        <taxon>Actinomycetes</taxon>
        <taxon>Pseudonocardiales</taxon>
        <taxon>Pseudonocardiaceae</taxon>
        <taxon>Amycolatopsis</taxon>
    </lineage>
</organism>
<sequence>MSRTRLAAKRLCVRRGESCCGRTWFTGRGPQPVRIREFADAVCELLDLPRPVADLPLAEHHRRTWRHCPGSASTSGRC</sequence>
<name>A0A419I4Y5_9PSEU</name>
<gene>
    <name evidence="1" type="ORF">D5S19_13605</name>
</gene>
<dbReference type="AlphaFoldDB" id="A0A419I4Y5"/>
<accession>A0A419I4Y5</accession>
<proteinExistence type="predicted"/>
<protein>
    <submittedName>
        <fullName evidence="1">Uncharacterized protein</fullName>
    </submittedName>
</protein>
<evidence type="ECO:0000313" key="2">
    <source>
        <dbReference type="Proteomes" id="UP000285112"/>
    </source>
</evidence>